<gene>
    <name evidence="2" type="ORF">SHKM778_53030</name>
</gene>
<evidence type="ECO:0008006" key="3">
    <source>
        <dbReference type="Google" id="ProtNLM"/>
    </source>
</evidence>
<organism evidence="2">
    <name type="scientific">Streptomyces haneummycinicus</name>
    <dbReference type="NCBI Taxonomy" id="3074435"/>
    <lineage>
        <taxon>Bacteria</taxon>
        <taxon>Bacillati</taxon>
        <taxon>Actinomycetota</taxon>
        <taxon>Actinomycetes</taxon>
        <taxon>Kitasatosporales</taxon>
        <taxon>Streptomycetaceae</taxon>
        <taxon>Streptomyces</taxon>
    </lineage>
</organism>
<feature type="region of interest" description="Disordered" evidence="1">
    <location>
        <begin position="21"/>
        <end position="58"/>
    </location>
</feature>
<protein>
    <recommendedName>
        <fullName evidence="3">PE family protein</fullName>
    </recommendedName>
</protein>
<sequence>MGGETFFQPVTTALEAVGASLGEAGGGDAGAGAGRQAGGDVGAGGQGAVEESGVNGTH</sequence>
<evidence type="ECO:0000256" key="1">
    <source>
        <dbReference type="SAM" id="MobiDB-lite"/>
    </source>
</evidence>
<dbReference type="EMBL" id="AP035768">
    <property type="protein sequence ID" value="BFO18915.1"/>
    <property type="molecule type" value="Genomic_DNA"/>
</dbReference>
<reference evidence="2" key="2">
    <citation type="submission" date="2024-07" db="EMBL/GenBank/DDBJ databases">
        <title>Streptomyces haneummycinica sp. nov., a new antibiotic-producing actinobacterium isolated from marine sediment.</title>
        <authorList>
            <person name="Uemura M."/>
            <person name="Hamada M."/>
            <person name="Hirano S."/>
            <person name="Kobayashi K."/>
            <person name="Ohshiro T."/>
            <person name="Kobayashi T."/>
            <person name="Terahara T."/>
        </authorList>
    </citation>
    <scope>NUCLEOTIDE SEQUENCE</scope>
    <source>
        <strain evidence="2">KM77-8</strain>
    </source>
</reference>
<name>A0AAT9HN88_9ACTN</name>
<feature type="compositionally biased region" description="Gly residues" evidence="1">
    <location>
        <begin position="23"/>
        <end position="47"/>
    </location>
</feature>
<feature type="compositionally biased region" description="Low complexity" evidence="1">
    <location>
        <begin position="48"/>
        <end position="58"/>
    </location>
</feature>
<evidence type="ECO:0000313" key="2">
    <source>
        <dbReference type="EMBL" id="BFO18915.1"/>
    </source>
</evidence>
<proteinExistence type="predicted"/>
<dbReference type="AlphaFoldDB" id="A0AAT9HN88"/>
<reference evidence="2" key="1">
    <citation type="submission" date="2024-06" db="EMBL/GenBank/DDBJ databases">
        <authorList>
            <consortium name="consrtm"/>
            <person name="Uemura M."/>
            <person name="Terahara T."/>
        </authorList>
    </citation>
    <scope>NUCLEOTIDE SEQUENCE</scope>
    <source>
        <strain evidence="2">KM77-8</strain>
    </source>
</reference>
<accession>A0AAT9HN88</accession>